<reference evidence="2" key="1">
    <citation type="journal article" date="2019" name="Sci. Rep.">
        <title>Draft genome of Tanacetum cinerariifolium, the natural source of mosquito coil.</title>
        <authorList>
            <person name="Yamashiro T."/>
            <person name="Shiraishi A."/>
            <person name="Satake H."/>
            <person name="Nakayama K."/>
        </authorList>
    </citation>
    <scope>NUCLEOTIDE SEQUENCE</scope>
</reference>
<dbReference type="Pfam" id="PF15072">
    <property type="entry name" value="HROB"/>
    <property type="match status" value="1"/>
</dbReference>
<dbReference type="PANTHER" id="PTHR14523:SF1">
    <property type="entry name" value="HOMOLOGOUS RECOMBINATION OB-FOLD PROTEIN"/>
    <property type="match status" value="1"/>
</dbReference>
<name>A0A699HQ01_TANCI</name>
<dbReference type="InterPro" id="IPR028045">
    <property type="entry name" value="HROB"/>
</dbReference>
<dbReference type="InterPro" id="IPR058570">
    <property type="entry name" value="HROB_OB"/>
</dbReference>
<sequence length="187" mass="20719">MYDDMTYSLLVEMVVKKFNLDPNDRLNLSFKLLSLDSQLAITDDEDVKLFVDYDSSSTDGISHLYVCQPKNKSKDNTHSSGYSSSGVAPQKCRRVMEAGCLGDMKNYCKNRKLETVIGVIMSCTPNALGDLTVTLKDLSGTMGGTIHYKVFKEEGGYAKSINARVVLIVLNVSVLTQNHQIIILTLH</sequence>
<organism evidence="2">
    <name type="scientific">Tanacetum cinerariifolium</name>
    <name type="common">Dalmatian daisy</name>
    <name type="synonym">Chrysanthemum cinerariifolium</name>
    <dbReference type="NCBI Taxonomy" id="118510"/>
    <lineage>
        <taxon>Eukaryota</taxon>
        <taxon>Viridiplantae</taxon>
        <taxon>Streptophyta</taxon>
        <taxon>Embryophyta</taxon>
        <taxon>Tracheophyta</taxon>
        <taxon>Spermatophyta</taxon>
        <taxon>Magnoliopsida</taxon>
        <taxon>eudicotyledons</taxon>
        <taxon>Gunneridae</taxon>
        <taxon>Pentapetalae</taxon>
        <taxon>asterids</taxon>
        <taxon>campanulids</taxon>
        <taxon>Asterales</taxon>
        <taxon>Asteraceae</taxon>
        <taxon>Asteroideae</taxon>
        <taxon>Anthemideae</taxon>
        <taxon>Anthemidinae</taxon>
        <taxon>Tanacetum</taxon>
    </lineage>
</organism>
<dbReference type="EMBL" id="BKCJ010189634">
    <property type="protein sequence ID" value="GEY56792.1"/>
    <property type="molecule type" value="Genomic_DNA"/>
</dbReference>
<protein>
    <recommendedName>
        <fullName evidence="1">Homologous recombination OB-fold protein OB-fold domain-containing protein</fullName>
    </recommendedName>
</protein>
<dbReference type="AlphaFoldDB" id="A0A699HQ01"/>
<accession>A0A699HQ01</accession>
<comment type="caution">
    <text evidence="2">The sequence shown here is derived from an EMBL/GenBank/DDBJ whole genome shotgun (WGS) entry which is preliminary data.</text>
</comment>
<gene>
    <name evidence="2" type="ORF">Tci_428766</name>
</gene>
<feature type="domain" description="Homologous recombination OB-fold protein OB-fold" evidence="1">
    <location>
        <begin position="112"/>
        <end position="182"/>
    </location>
</feature>
<evidence type="ECO:0000259" key="1">
    <source>
        <dbReference type="Pfam" id="PF15072"/>
    </source>
</evidence>
<proteinExistence type="predicted"/>
<dbReference type="PANTHER" id="PTHR14523">
    <property type="entry name" value="UNCHARACTERIZED PROTEIN C17ORF53 HOMOLOG"/>
    <property type="match status" value="1"/>
</dbReference>
<evidence type="ECO:0000313" key="2">
    <source>
        <dbReference type="EMBL" id="GEY56792.1"/>
    </source>
</evidence>
<dbReference type="GO" id="GO:0000725">
    <property type="term" value="P:recombinational repair"/>
    <property type="evidence" value="ECO:0007669"/>
    <property type="project" value="InterPro"/>
</dbReference>